<dbReference type="RefSeq" id="WP_183392806.1">
    <property type="nucleotide sequence ID" value="NZ_JACHVY010000005.1"/>
</dbReference>
<evidence type="ECO:0000259" key="2">
    <source>
        <dbReference type="Pfam" id="PF13185"/>
    </source>
</evidence>
<feature type="region of interest" description="Disordered" evidence="1">
    <location>
        <begin position="177"/>
        <end position="209"/>
    </location>
</feature>
<feature type="compositionally biased region" description="Low complexity" evidence="1">
    <location>
        <begin position="192"/>
        <end position="208"/>
    </location>
</feature>
<accession>A0A7W4TQD4</accession>
<protein>
    <recommendedName>
        <fullName evidence="2">GAF domain-containing protein</fullName>
    </recommendedName>
</protein>
<evidence type="ECO:0000256" key="1">
    <source>
        <dbReference type="SAM" id="MobiDB-lite"/>
    </source>
</evidence>
<feature type="domain" description="GAF" evidence="2">
    <location>
        <begin position="26"/>
        <end position="148"/>
    </location>
</feature>
<proteinExistence type="predicted"/>
<gene>
    <name evidence="3" type="ORF">FHR75_004028</name>
</gene>
<organism evidence="3 4">
    <name type="scientific">Kineococcus radiotolerans</name>
    <dbReference type="NCBI Taxonomy" id="131568"/>
    <lineage>
        <taxon>Bacteria</taxon>
        <taxon>Bacillati</taxon>
        <taxon>Actinomycetota</taxon>
        <taxon>Actinomycetes</taxon>
        <taxon>Kineosporiales</taxon>
        <taxon>Kineosporiaceae</taxon>
        <taxon>Kineococcus</taxon>
    </lineage>
</organism>
<evidence type="ECO:0000313" key="4">
    <source>
        <dbReference type="Proteomes" id="UP000533269"/>
    </source>
</evidence>
<reference evidence="3 4" key="1">
    <citation type="submission" date="2020-08" db="EMBL/GenBank/DDBJ databases">
        <title>The Agave Microbiome: Exploring the role of microbial communities in plant adaptations to desert environments.</title>
        <authorList>
            <person name="Partida-Martinez L.P."/>
        </authorList>
    </citation>
    <scope>NUCLEOTIDE SEQUENCE [LARGE SCALE GENOMIC DNA]</scope>
    <source>
        <strain evidence="3 4">AS2.23</strain>
    </source>
</reference>
<dbReference type="Pfam" id="PF13185">
    <property type="entry name" value="GAF_2"/>
    <property type="match status" value="1"/>
</dbReference>
<comment type="caution">
    <text evidence="3">The sequence shown here is derived from an EMBL/GenBank/DDBJ whole genome shotgun (WGS) entry which is preliminary data.</text>
</comment>
<dbReference type="Gene3D" id="3.30.450.40">
    <property type="match status" value="1"/>
</dbReference>
<dbReference type="EMBL" id="JACHVY010000005">
    <property type="protein sequence ID" value="MBB2903186.1"/>
    <property type="molecule type" value="Genomic_DNA"/>
</dbReference>
<sequence length="290" mass="30892">MDIIERFHTALDLEAHEQDPALLPHALARTAAHVLSTEPLTAHGSSAAAELILIDPSQRLHHVPIGASTPEAATAESWQFTLGDSPCAAALDTGKPVLADEAAFRERWPLLHEQLRRHTPFRATFSLPLGRASACIGALTLYLHHPQPLLGNINTAYVVASLTHTALLEGSSACTAFEGPPSSESNALGTDPAQSSPAQSSPAQFSPAHLSPAHLSPAVTAWLDATPALRRHNVWMATGICSAALNLNAHDALALLRAYAFVHDQLVDDVADDIITGRTPIHTLQDRDHT</sequence>
<dbReference type="Proteomes" id="UP000533269">
    <property type="component" value="Unassembled WGS sequence"/>
</dbReference>
<dbReference type="AlphaFoldDB" id="A0A7W4TQD4"/>
<dbReference type="InterPro" id="IPR029016">
    <property type="entry name" value="GAF-like_dom_sf"/>
</dbReference>
<dbReference type="SUPFAM" id="SSF55781">
    <property type="entry name" value="GAF domain-like"/>
    <property type="match status" value="1"/>
</dbReference>
<evidence type="ECO:0000313" key="3">
    <source>
        <dbReference type="EMBL" id="MBB2903186.1"/>
    </source>
</evidence>
<name>A0A7W4TQD4_KINRA</name>
<reference evidence="3 4" key="2">
    <citation type="submission" date="2020-08" db="EMBL/GenBank/DDBJ databases">
        <authorList>
            <person name="Partida-Martinez L."/>
            <person name="Huntemann M."/>
            <person name="Clum A."/>
            <person name="Wang J."/>
            <person name="Palaniappan K."/>
            <person name="Ritter S."/>
            <person name="Chen I.-M."/>
            <person name="Stamatis D."/>
            <person name="Reddy T."/>
            <person name="O'Malley R."/>
            <person name="Daum C."/>
            <person name="Shapiro N."/>
            <person name="Ivanova N."/>
            <person name="Kyrpides N."/>
            <person name="Woyke T."/>
        </authorList>
    </citation>
    <scope>NUCLEOTIDE SEQUENCE [LARGE SCALE GENOMIC DNA]</scope>
    <source>
        <strain evidence="3 4">AS2.23</strain>
    </source>
</reference>
<dbReference type="InterPro" id="IPR003018">
    <property type="entry name" value="GAF"/>
</dbReference>